<reference evidence="2" key="2">
    <citation type="journal article" date="2015" name="Data Brief">
        <title>Shoot transcriptome of the giant reed, Arundo donax.</title>
        <authorList>
            <person name="Barrero R.A."/>
            <person name="Guerrero F.D."/>
            <person name="Moolhuijzen P."/>
            <person name="Goolsby J.A."/>
            <person name="Tidwell J."/>
            <person name="Bellgard S.E."/>
            <person name="Bellgard M.I."/>
        </authorList>
    </citation>
    <scope>NUCLEOTIDE SEQUENCE</scope>
    <source>
        <tissue evidence="2">Shoot tissue taken approximately 20 cm above the soil surface</tissue>
    </source>
</reference>
<protein>
    <submittedName>
        <fullName evidence="2">Uncharacterized protein</fullName>
    </submittedName>
</protein>
<accession>A0A0A8XZ46</accession>
<organism evidence="2">
    <name type="scientific">Arundo donax</name>
    <name type="common">Giant reed</name>
    <name type="synonym">Donax arundinaceus</name>
    <dbReference type="NCBI Taxonomy" id="35708"/>
    <lineage>
        <taxon>Eukaryota</taxon>
        <taxon>Viridiplantae</taxon>
        <taxon>Streptophyta</taxon>
        <taxon>Embryophyta</taxon>
        <taxon>Tracheophyta</taxon>
        <taxon>Spermatophyta</taxon>
        <taxon>Magnoliopsida</taxon>
        <taxon>Liliopsida</taxon>
        <taxon>Poales</taxon>
        <taxon>Poaceae</taxon>
        <taxon>PACMAD clade</taxon>
        <taxon>Arundinoideae</taxon>
        <taxon>Arundineae</taxon>
        <taxon>Arundo</taxon>
    </lineage>
</organism>
<dbReference type="EMBL" id="GBRH01278799">
    <property type="protein sequence ID" value="JAD19096.1"/>
    <property type="molecule type" value="Transcribed_RNA"/>
</dbReference>
<dbReference type="AlphaFoldDB" id="A0A0A8XZ46"/>
<proteinExistence type="predicted"/>
<keyword evidence="1" id="KW-1133">Transmembrane helix</keyword>
<reference evidence="2" key="1">
    <citation type="submission" date="2014-09" db="EMBL/GenBank/DDBJ databases">
        <authorList>
            <person name="Magalhaes I.L.F."/>
            <person name="Oliveira U."/>
            <person name="Santos F.R."/>
            <person name="Vidigal T.H.D.A."/>
            <person name="Brescovit A.D."/>
            <person name="Santos A.J."/>
        </authorList>
    </citation>
    <scope>NUCLEOTIDE SEQUENCE</scope>
    <source>
        <tissue evidence="2">Shoot tissue taken approximately 20 cm above the soil surface</tissue>
    </source>
</reference>
<feature type="transmembrane region" description="Helical" evidence="1">
    <location>
        <begin position="32"/>
        <end position="55"/>
    </location>
</feature>
<keyword evidence="1" id="KW-0812">Transmembrane</keyword>
<evidence type="ECO:0000313" key="2">
    <source>
        <dbReference type="EMBL" id="JAD19096.1"/>
    </source>
</evidence>
<name>A0A0A8XZ46_ARUDO</name>
<keyword evidence="1" id="KW-0472">Membrane</keyword>
<sequence>MVLTNLNRSLLLLRSFTNSLEPSTKGTHWSKLYLSLVSFMQNVYFLSGFCMSILLNTNFTPSPPTT</sequence>
<evidence type="ECO:0000256" key="1">
    <source>
        <dbReference type="SAM" id="Phobius"/>
    </source>
</evidence>